<dbReference type="OrthoDB" id="2907886at2"/>
<dbReference type="EMBL" id="LUCQ01000018">
    <property type="protein sequence ID" value="OAO82596.1"/>
    <property type="molecule type" value="Genomic_DNA"/>
</dbReference>
<organism evidence="2 3">
    <name type="scientific">Anoxybacillus flavithermus</name>
    <dbReference type="NCBI Taxonomy" id="33934"/>
    <lineage>
        <taxon>Bacteria</taxon>
        <taxon>Bacillati</taxon>
        <taxon>Bacillota</taxon>
        <taxon>Bacilli</taxon>
        <taxon>Bacillales</taxon>
        <taxon>Anoxybacillaceae</taxon>
        <taxon>Anoxybacillus</taxon>
    </lineage>
</organism>
<accession>A0A178TM13</accession>
<dbReference type="Proteomes" id="UP000078336">
    <property type="component" value="Unassembled WGS sequence"/>
</dbReference>
<evidence type="ECO:0000259" key="1">
    <source>
        <dbReference type="Pfam" id="PF09642"/>
    </source>
</evidence>
<dbReference type="RefSeq" id="WP_064213906.1">
    <property type="nucleotide sequence ID" value="NZ_JABJUV010000055.1"/>
</dbReference>
<name>A0A178TM13_9BACL</name>
<comment type="caution">
    <text evidence="2">The sequence shown here is derived from an EMBL/GenBank/DDBJ whole genome shotgun (WGS) entry which is preliminary data.</text>
</comment>
<dbReference type="InterPro" id="IPR018600">
    <property type="entry name" value="Phage_SP-beta_YonK"/>
</dbReference>
<dbReference type="Pfam" id="PF09642">
    <property type="entry name" value="YonK"/>
    <property type="match status" value="1"/>
</dbReference>
<dbReference type="Gene3D" id="6.20.120.10">
    <property type="match status" value="1"/>
</dbReference>
<sequence>MAKKVHSVSLKGILDMDLVEVTEITKDAEYVYDLKAILQEFNGKQVSITIKEDSELPTKDMEE</sequence>
<reference evidence="2 3" key="1">
    <citation type="submission" date="2016-03" db="EMBL/GenBank/DDBJ databases">
        <title>Spore heat resistance.</title>
        <authorList>
            <person name="Boekhorst J."/>
            <person name="Berendsen E.M."/>
            <person name="Wells-Bennik M.H."/>
            <person name="Kuipers O.P."/>
        </authorList>
    </citation>
    <scope>NUCLEOTIDE SEQUENCE [LARGE SCALE GENOMIC DNA]</scope>
    <source>
        <strain evidence="2 3">AF16</strain>
    </source>
</reference>
<protein>
    <recommendedName>
        <fullName evidence="1">Bacillus phage SPbeta YonK domain-containing protein</fullName>
    </recommendedName>
</protein>
<evidence type="ECO:0000313" key="3">
    <source>
        <dbReference type="Proteomes" id="UP000078336"/>
    </source>
</evidence>
<gene>
    <name evidence="2" type="ORF">TAF16_0216</name>
</gene>
<evidence type="ECO:0000313" key="2">
    <source>
        <dbReference type="EMBL" id="OAO82596.1"/>
    </source>
</evidence>
<feature type="domain" description="Bacillus phage SPbeta YonK" evidence="1">
    <location>
        <begin position="1"/>
        <end position="58"/>
    </location>
</feature>
<dbReference type="InterPro" id="IPR037261">
    <property type="entry name" value="YonK_sf"/>
</dbReference>
<dbReference type="AlphaFoldDB" id="A0A178TM13"/>
<dbReference type="PATRIC" id="fig|33934.7.peg.1692"/>
<dbReference type="SUPFAM" id="SSF160570">
    <property type="entry name" value="YonK-like"/>
    <property type="match status" value="1"/>
</dbReference>
<proteinExistence type="predicted"/>
<keyword evidence="3" id="KW-1185">Reference proteome</keyword>